<dbReference type="RefSeq" id="WP_255135455.1">
    <property type="nucleotide sequence ID" value="NZ_JANDBC010000003.1"/>
</dbReference>
<protein>
    <submittedName>
        <fullName evidence="2">Uncharacterized protein</fullName>
    </submittedName>
</protein>
<reference evidence="2" key="1">
    <citation type="submission" date="2022-06" db="EMBL/GenBank/DDBJ databases">
        <title>Gracilimonas sp. CAU 1638 isolated from sea sediment.</title>
        <authorList>
            <person name="Kim W."/>
        </authorList>
    </citation>
    <scope>NUCLEOTIDE SEQUENCE</scope>
    <source>
        <strain evidence="2">CAU 1638</strain>
    </source>
</reference>
<keyword evidence="3" id="KW-1185">Reference proteome</keyword>
<feature type="transmembrane region" description="Helical" evidence="1">
    <location>
        <begin position="102"/>
        <end position="126"/>
    </location>
</feature>
<gene>
    <name evidence="2" type="ORF">NM125_13320</name>
</gene>
<evidence type="ECO:0000256" key="1">
    <source>
        <dbReference type="SAM" id="Phobius"/>
    </source>
</evidence>
<dbReference type="AlphaFoldDB" id="A0A9X2L584"/>
<evidence type="ECO:0000313" key="3">
    <source>
        <dbReference type="Proteomes" id="UP001139125"/>
    </source>
</evidence>
<comment type="caution">
    <text evidence="2">The sequence shown here is derived from an EMBL/GenBank/DDBJ whole genome shotgun (WGS) entry which is preliminary data.</text>
</comment>
<evidence type="ECO:0000313" key="2">
    <source>
        <dbReference type="EMBL" id="MCP9292562.1"/>
    </source>
</evidence>
<feature type="transmembrane region" description="Helical" evidence="1">
    <location>
        <begin position="7"/>
        <end position="31"/>
    </location>
</feature>
<name>A0A9X2L584_9BACT</name>
<dbReference type="EMBL" id="JANDBC010000003">
    <property type="protein sequence ID" value="MCP9292562.1"/>
    <property type="molecule type" value="Genomic_DNA"/>
</dbReference>
<accession>A0A9X2L584</accession>
<keyword evidence="1" id="KW-0812">Transmembrane</keyword>
<dbReference type="Proteomes" id="UP001139125">
    <property type="component" value="Unassembled WGS sequence"/>
</dbReference>
<sequence length="142" mass="16373">MIKKIPIVLWFYQAISLFFIIAHAAGAYSYVVELFSSFTTTNFLGTALNFLALVFICTVIVGIWKRKVFAKFGAVFHSFLLFILAIYISIRGYLEFAPEDIYYQIGYVAFYLLFTGTFLSIPLIIWKSKQVNKFFTEPNRLA</sequence>
<proteinExistence type="predicted"/>
<organism evidence="2 3">
    <name type="scientific">Gracilimonas sediminicola</name>
    <dbReference type="NCBI Taxonomy" id="2952158"/>
    <lineage>
        <taxon>Bacteria</taxon>
        <taxon>Pseudomonadati</taxon>
        <taxon>Balneolota</taxon>
        <taxon>Balneolia</taxon>
        <taxon>Balneolales</taxon>
        <taxon>Balneolaceae</taxon>
        <taxon>Gracilimonas</taxon>
    </lineage>
</organism>
<feature type="transmembrane region" description="Helical" evidence="1">
    <location>
        <begin position="43"/>
        <end position="61"/>
    </location>
</feature>
<feature type="transmembrane region" description="Helical" evidence="1">
    <location>
        <begin position="68"/>
        <end position="90"/>
    </location>
</feature>
<keyword evidence="1" id="KW-1133">Transmembrane helix</keyword>
<keyword evidence="1" id="KW-0472">Membrane</keyword>